<evidence type="ECO:0000256" key="2">
    <source>
        <dbReference type="SAM" id="SignalP"/>
    </source>
</evidence>
<proteinExistence type="predicted"/>
<gene>
    <name evidence="4" type="primary">LOC112043256</name>
</gene>
<keyword evidence="3" id="KW-1185">Reference proteome</keyword>
<evidence type="ECO:0000256" key="1">
    <source>
        <dbReference type="SAM" id="MobiDB-lite"/>
    </source>
</evidence>
<feature type="region of interest" description="Disordered" evidence="1">
    <location>
        <begin position="439"/>
        <end position="497"/>
    </location>
</feature>
<evidence type="ECO:0000313" key="4">
    <source>
        <dbReference type="RefSeq" id="XP_023934351.2"/>
    </source>
</evidence>
<dbReference type="GeneID" id="112043256"/>
<dbReference type="AlphaFoldDB" id="A0A6J1MV58"/>
<feature type="signal peptide" evidence="2">
    <location>
        <begin position="1"/>
        <end position="16"/>
    </location>
</feature>
<feature type="chain" id="PRO_5047122579" evidence="2">
    <location>
        <begin position="17"/>
        <end position="580"/>
    </location>
</feature>
<dbReference type="OrthoDB" id="6614503at2759"/>
<keyword evidence="2" id="KW-0732">Signal</keyword>
<sequence>MLFFIFLLLITRIAWCNHVGSTIFYKRSGRAGCWSQEDIARLRARKIFEDNIIPPIVPPHKVNDEYIKETLKYFRNALKTTETGLDKKSAVILEDVLLDTIGAHLRSEILPAVRFAFYAGYVPYRRVRELHDFYDHIKRSLNTQGLGWRRPSTIPKLSNITVEKIRIGSGRHFTDPCLSLVTKRDANSCIHLPPLKTDDDSGPTAVSLPFKTGGLVKLVSPSSQNILLKYYTTASRCVLHNSPKTCRHNDFVNFNNELWHWMKRDVAPHLTDENLYAAYGGVLRIAAAAQNYGKVLSRRNIFEYQDPGGSRFHPWTFLKRSYSINECSNDYNSIFYVTVIMMIGFSICLIQVCCSYLTEDNGCQCKPSPKQASSCKDVSYAKVDSNIPAMLPNQNNVFYVEEQTRGKRNKQGTSSLGSIQSQRVYDLHENTEKVMSIVMNDESSEESSPRSKSSGDGSDILNVNQTARSKSPPKIDTPITQIQRRAPKIREQTAMFSPSTVTNSVLTYQRGQGTDSWSGSASSTSAQSFSSIGSKSKCRKSRASRDLEWARRVASKHSLHAKSSGTELDMNSYITPKSHR</sequence>
<feature type="compositionally biased region" description="Low complexity" evidence="1">
    <location>
        <begin position="450"/>
        <end position="459"/>
    </location>
</feature>
<dbReference type="Proteomes" id="UP001652582">
    <property type="component" value="Chromosome 4"/>
</dbReference>
<dbReference type="KEGG" id="bany:112043256"/>
<dbReference type="RefSeq" id="XP_023934351.2">
    <property type="nucleotide sequence ID" value="XM_024078583.2"/>
</dbReference>
<name>A0A6J1MV58_BICAN</name>
<feature type="compositionally biased region" description="Low complexity" evidence="1">
    <location>
        <begin position="516"/>
        <end position="535"/>
    </location>
</feature>
<protein>
    <submittedName>
        <fullName evidence="4">Uncharacterized protein LOC112043256</fullName>
    </submittedName>
</protein>
<evidence type="ECO:0000313" key="3">
    <source>
        <dbReference type="Proteomes" id="UP001652582"/>
    </source>
</evidence>
<feature type="region of interest" description="Disordered" evidence="1">
    <location>
        <begin position="511"/>
        <end position="580"/>
    </location>
</feature>
<reference evidence="4" key="1">
    <citation type="submission" date="2025-08" db="UniProtKB">
        <authorList>
            <consortium name="RefSeq"/>
        </authorList>
    </citation>
    <scope>IDENTIFICATION</scope>
</reference>
<accession>A0A6J1MV58</accession>
<organism evidence="3 4">
    <name type="scientific">Bicyclus anynana</name>
    <name type="common">Squinting bush brown butterfly</name>
    <dbReference type="NCBI Taxonomy" id="110368"/>
    <lineage>
        <taxon>Eukaryota</taxon>
        <taxon>Metazoa</taxon>
        <taxon>Ecdysozoa</taxon>
        <taxon>Arthropoda</taxon>
        <taxon>Hexapoda</taxon>
        <taxon>Insecta</taxon>
        <taxon>Pterygota</taxon>
        <taxon>Neoptera</taxon>
        <taxon>Endopterygota</taxon>
        <taxon>Lepidoptera</taxon>
        <taxon>Glossata</taxon>
        <taxon>Ditrysia</taxon>
        <taxon>Papilionoidea</taxon>
        <taxon>Nymphalidae</taxon>
        <taxon>Satyrinae</taxon>
        <taxon>Satyrini</taxon>
        <taxon>Mycalesina</taxon>
        <taxon>Bicyclus</taxon>
    </lineage>
</organism>